<name>A0ABR2Z2Y8_9CHLO</name>
<protein>
    <submittedName>
        <fullName evidence="2">Uncharacterized protein</fullName>
    </submittedName>
</protein>
<evidence type="ECO:0000313" key="2">
    <source>
        <dbReference type="EMBL" id="KAK9918284.1"/>
    </source>
</evidence>
<reference evidence="2 3" key="1">
    <citation type="journal article" date="2024" name="Nat. Commun.">
        <title>Phylogenomics reveals the evolutionary origins of lichenization in chlorophyte algae.</title>
        <authorList>
            <person name="Puginier C."/>
            <person name="Libourel C."/>
            <person name="Otte J."/>
            <person name="Skaloud P."/>
            <person name="Haon M."/>
            <person name="Grisel S."/>
            <person name="Petersen M."/>
            <person name="Berrin J.G."/>
            <person name="Delaux P.M."/>
            <person name="Dal Grande F."/>
            <person name="Keller J."/>
        </authorList>
    </citation>
    <scope>NUCLEOTIDE SEQUENCE [LARGE SCALE GENOMIC DNA]</scope>
    <source>
        <strain evidence="2 3">SAG 216-7</strain>
    </source>
</reference>
<gene>
    <name evidence="2" type="ORF">WJX75_002827</name>
</gene>
<comment type="caution">
    <text evidence="2">The sequence shown here is derived from an EMBL/GenBank/DDBJ whole genome shotgun (WGS) entry which is preliminary data.</text>
</comment>
<proteinExistence type="predicted"/>
<sequence length="123" mass="12943">MSCSRAALDWPAHLACVDPGPAEPDTTWKLGFLEWLKGKGHQIDIPSNPAPRAAALLPPPRGKANTAVQTSRPRASSASRALMGLDLDSGITPPLPTAAARDDGGGVSEHDMPPSVWDSWVTK</sequence>
<feature type="compositionally biased region" description="Low complexity" evidence="1">
    <location>
        <begin position="71"/>
        <end position="81"/>
    </location>
</feature>
<accession>A0ABR2Z2Y8</accession>
<keyword evidence="3" id="KW-1185">Reference proteome</keyword>
<evidence type="ECO:0000256" key="1">
    <source>
        <dbReference type="SAM" id="MobiDB-lite"/>
    </source>
</evidence>
<organism evidence="2 3">
    <name type="scientific">Coccomyxa subellipsoidea</name>
    <dbReference type="NCBI Taxonomy" id="248742"/>
    <lineage>
        <taxon>Eukaryota</taxon>
        <taxon>Viridiplantae</taxon>
        <taxon>Chlorophyta</taxon>
        <taxon>core chlorophytes</taxon>
        <taxon>Trebouxiophyceae</taxon>
        <taxon>Trebouxiophyceae incertae sedis</taxon>
        <taxon>Coccomyxaceae</taxon>
        <taxon>Coccomyxa</taxon>
    </lineage>
</organism>
<evidence type="ECO:0000313" key="3">
    <source>
        <dbReference type="Proteomes" id="UP001491310"/>
    </source>
</evidence>
<feature type="compositionally biased region" description="Basic and acidic residues" evidence="1">
    <location>
        <begin position="100"/>
        <end position="112"/>
    </location>
</feature>
<dbReference type="EMBL" id="JALJOT010000001">
    <property type="protein sequence ID" value="KAK9918284.1"/>
    <property type="molecule type" value="Genomic_DNA"/>
</dbReference>
<dbReference type="Proteomes" id="UP001491310">
    <property type="component" value="Unassembled WGS sequence"/>
</dbReference>
<feature type="region of interest" description="Disordered" evidence="1">
    <location>
        <begin position="57"/>
        <end position="123"/>
    </location>
</feature>